<protein>
    <submittedName>
        <fullName evidence="2">Uncharacterized protein</fullName>
    </submittedName>
</protein>
<reference evidence="2 3" key="1">
    <citation type="journal article" date="2019" name="Int. J. Syst. Evol. Microbiol.">
        <title>The Global Catalogue of Microorganisms (GCM) 10K type strain sequencing project: providing services to taxonomists for standard genome sequencing and annotation.</title>
        <authorList>
            <consortium name="The Broad Institute Genomics Platform"/>
            <consortium name="The Broad Institute Genome Sequencing Center for Infectious Disease"/>
            <person name="Wu L."/>
            <person name="Ma J."/>
        </authorList>
    </citation>
    <scope>NUCLEOTIDE SEQUENCE [LARGE SCALE GENOMIC DNA]</scope>
    <source>
        <strain evidence="2 3">JCM 14718</strain>
    </source>
</reference>
<accession>A0ABN2GI47</accession>
<keyword evidence="1" id="KW-0732">Signal</keyword>
<evidence type="ECO:0000256" key="1">
    <source>
        <dbReference type="SAM" id="SignalP"/>
    </source>
</evidence>
<gene>
    <name evidence="2" type="ORF">GCM10009765_21330</name>
</gene>
<dbReference type="RefSeq" id="WP_344309399.1">
    <property type="nucleotide sequence ID" value="NZ_BAAANY010000008.1"/>
</dbReference>
<keyword evidence="3" id="KW-1185">Reference proteome</keyword>
<dbReference type="Proteomes" id="UP001500618">
    <property type="component" value="Unassembled WGS sequence"/>
</dbReference>
<name>A0ABN2GI47_9ACTN</name>
<comment type="caution">
    <text evidence="2">The sequence shown here is derived from an EMBL/GenBank/DDBJ whole genome shotgun (WGS) entry which is preliminary data.</text>
</comment>
<organism evidence="2 3">
    <name type="scientific">Fodinicola feengrottensis</name>
    <dbReference type="NCBI Taxonomy" id="435914"/>
    <lineage>
        <taxon>Bacteria</taxon>
        <taxon>Bacillati</taxon>
        <taxon>Actinomycetota</taxon>
        <taxon>Actinomycetes</taxon>
        <taxon>Mycobacteriales</taxon>
        <taxon>Fodinicola</taxon>
    </lineage>
</organism>
<evidence type="ECO:0000313" key="2">
    <source>
        <dbReference type="EMBL" id="GAA1671665.1"/>
    </source>
</evidence>
<feature type="chain" id="PRO_5045940817" evidence="1">
    <location>
        <begin position="27"/>
        <end position="135"/>
    </location>
</feature>
<sequence>MRKLWYSIAVLALFGALGFNATAAQAGTASPKAPAGFTLLAQKPSTKLGRFMVAKLWYNNDNHTVHAELTEQGWFIGMHIVVAVNHRAVVQGDGAGEGPINTSEVLATNTMQACGWDDGVGGGNNQVCTDPVNAP</sequence>
<evidence type="ECO:0000313" key="3">
    <source>
        <dbReference type="Proteomes" id="UP001500618"/>
    </source>
</evidence>
<feature type="signal peptide" evidence="1">
    <location>
        <begin position="1"/>
        <end position="26"/>
    </location>
</feature>
<proteinExistence type="predicted"/>
<dbReference type="EMBL" id="BAAANY010000008">
    <property type="protein sequence ID" value="GAA1671665.1"/>
    <property type="molecule type" value="Genomic_DNA"/>
</dbReference>